<dbReference type="InterPro" id="IPR050282">
    <property type="entry name" value="Cycloisomerase_2"/>
</dbReference>
<accession>A0A841JN00</accession>
<dbReference type="AlphaFoldDB" id="A0A841JN00"/>
<dbReference type="Proteomes" id="UP000538666">
    <property type="component" value="Unassembled WGS sequence"/>
</dbReference>
<evidence type="ECO:0000313" key="4">
    <source>
        <dbReference type="Proteomes" id="UP000538666"/>
    </source>
</evidence>
<reference evidence="3 4" key="1">
    <citation type="submission" date="2020-08" db="EMBL/GenBank/DDBJ databases">
        <title>Genomic Encyclopedia of Type Strains, Phase IV (KMG-IV): sequencing the most valuable type-strain genomes for metagenomic binning, comparative biology and taxonomic classification.</title>
        <authorList>
            <person name="Goeker M."/>
        </authorList>
    </citation>
    <scope>NUCLEOTIDE SEQUENCE [LARGE SCALE GENOMIC DNA]</scope>
    <source>
        <strain evidence="3 4">DSM 103733</strain>
    </source>
</reference>
<gene>
    <name evidence="3" type="ORF">HNQ77_000690</name>
</gene>
<dbReference type="Pfam" id="PF10282">
    <property type="entry name" value="Lactonase"/>
    <property type="match status" value="2"/>
</dbReference>
<comment type="similarity">
    <text evidence="1">Belongs to the cycloisomerase 2 family.</text>
</comment>
<organism evidence="3 4">
    <name type="scientific">Silvibacterium bohemicum</name>
    <dbReference type="NCBI Taxonomy" id="1577686"/>
    <lineage>
        <taxon>Bacteria</taxon>
        <taxon>Pseudomonadati</taxon>
        <taxon>Acidobacteriota</taxon>
        <taxon>Terriglobia</taxon>
        <taxon>Terriglobales</taxon>
        <taxon>Acidobacteriaceae</taxon>
        <taxon>Silvibacterium</taxon>
    </lineage>
</organism>
<dbReference type="PANTHER" id="PTHR30344">
    <property type="entry name" value="6-PHOSPHOGLUCONOLACTONASE-RELATED"/>
    <property type="match status" value="1"/>
</dbReference>
<evidence type="ECO:0000256" key="2">
    <source>
        <dbReference type="ARBA" id="ARBA00022526"/>
    </source>
</evidence>
<dbReference type="PROSITE" id="PS51257">
    <property type="entry name" value="PROKAR_LIPOPROTEIN"/>
    <property type="match status" value="1"/>
</dbReference>
<dbReference type="OrthoDB" id="105446at2"/>
<evidence type="ECO:0000256" key="1">
    <source>
        <dbReference type="ARBA" id="ARBA00005564"/>
    </source>
</evidence>
<dbReference type="GO" id="GO:0017057">
    <property type="term" value="F:6-phosphogluconolactonase activity"/>
    <property type="evidence" value="ECO:0007669"/>
    <property type="project" value="TreeGrafter"/>
</dbReference>
<dbReference type="InterPro" id="IPR015943">
    <property type="entry name" value="WD40/YVTN_repeat-like_dom_sf"/>
</dbReference>
<proteinExistence type="inferred from homology"/>
<dbReference type="Gene3D" id="2.130.10.10">
    <property type="entry name" value="YVTN repeat-like/Quinoprotein amine dehydrogenase"/>
    <property type="match status" value="3"/>
</dbReference>
<keyword evidence="2" id="KW-0119">Carbohydrate metabolism</keyword>
<keyword evidence="4" id="KW-1185">Reference proteome</keyword>
<dbReference type="SUPFAM" id="SSF75011">
    <property type="entry name" value="3-carboxy-cis,cis-mucoante lactonizing enzyme"/>
    <property type="match status" value="1"/>
</dbReference>
<dbReference type="RefSeq" id="WP_050057941.1">
    <property type="nucleotide sequence ID" value="NZ_JACHEK010000001.1"/>
</dbReference>
<protein>
    <submittedName>
        <fullName evidence="3">6-phosphogluconolactonase (Cycloisomerase 2 family)</fullName>
    </submittedName>
</protein>
<name>A0A841JN00_9BACT</name>
<dbReference type="InterPro" id="IPR019405">
    <property type="entry name" value="Lactonase_7-beta_prop"/>
</dbReference>
<sequence>MKFSKTGHALLAAAVSLGVGLGITSCGQSNTIDYLYVTASKNTPGQISVYRVDQESGALTQIQDSPYSSGGRNPVAEVTSPNGADLYVVNQLDSTIVEFAIGTDGKLYPQHTTTTPGAFPQAIAINAAGTFLYVAVTFQPNFSILNVGPGALVAYPINSDGSLGTAVANGTLSYFPVQTNPLSVNVTANGNFVYVVNQNTTPQVATGANANGTGAATSGTGGTVSAFAVGSGGVLTAIPGSPFTSGVSPNASASDPTSRFYYVTDSATNQLIAYNIAANGALIPLEGGPFATSVFPDAVTIDPSGTYIYVANFNSNSISAYTITQSTGAPSGLAGATTISTDTGPTCVLVDPAFGRFVYTSNFLGNSISGFQLNTNTGVLTGAENSPFPTAGQPTCAAAVTHGNHPGEHVQATAGTGSGG</sequence>
<dbReference type="GO" id="GO:0006006">
    <property type="term" value="P:glucose metabolic process"/>
    <property type="evidence" value="ECO:0007669"/>
    <property type="project" value="UniProtKB-KW"/>
</dbReference>
<dbReference type="EMBL" id="JACHEK010000001">
    <property type="protein sequence ID" value="MBB6142752.1"/>
    <property type="molecule type" value="Genomic_DNA"/>
</dbReference>
<keyword evidence="2" id="KW-0313">Glucose metabolism</keyword>
<comment type="caution">
    <text evidence="3">The sequence shown here is derived from an EMBL/GenBank/DDBJ whole genome shotgun (WGS) entry which is preliminary data.</text>
</comment>
<keyword evidence="3" id="KW-0413">Isomerase</keyword>
<evidence type="ECO:0000313" key="3">
    <source>
        <dbReference type="EMBL" id="MBB6142752.1"/>
    </source>
</evidence>
<dbReference type="PANTHER" id="PTHR30344:SF1">
    <property type="entry name" value="6-PHOSPHOGLUCONOLACTONASE"/>
    <property type="match status" value="1"/>
</dbReference>
<dbReference type="GO" id="GO:0016853">
    <property type="term" value="F:isomerase activity"/>
    <property type="evidence" value="ECO:0007669"/>
    <property type="project" value="UniProtKB-KW"/>
</dbReference>